<organism evidence="1 2">
    <name type="scientific">Actinomadura namibiensis</name>
    <dbReference type="NCBI Taxonomy" id="182080"/>
    <lineage>
        <taxon>Bacteria</taxon>
        <taxon>Bacillati</taxon>
        <taxon>Actinomycetota</taxon>
        <taxon>Actinomycetes</taxon>
        <taxon>Streptosporangiales</taxon>
        <taxon>Thermomonosporaceae</taxon>
        <taxon>Actinomadura</taxon>
    </lineage>
</organism>
<evidence type="ECO:0008006" key="3">
    <source>
        <dbReference type="Google" id="ProtNLM"/>
    </source>
</evidence>
<accession>A0A7W3LRG8</accession>
<keyword evidence="2" id="KW-1185">Reference proteome</keyword>
<comment type="caution">
    <text evidence="1">The sequence shown here is derived from an EMBL/GenBank/DDBJ whole genome shotgun (WGS) entry which is preliminary data.</text>
</comment>
<reference evidence="1 2" key="1">
    <citation type="submission" date="2020-08" db="EMBL/GenBank/DDBJ databases">
        <title>Genomic Encyclopedia of Type Strains, Phase IV (KMG-IV): sequencing the most valuable type-strain genomes for metagenomic binning, comparative biology and taxonomic classification.</title>
        <authorList>
            <person name="Goeker M."/>
        </authorList>
    </citation>
    <scope>NUCLEOTIDE SEQUENCE [LARGE SCALE GENOMIC DNA]</scope>
    <source>
        <strain evidence="1 2">DSM 44197</strain>
    </source>
</reference>
<gene>
    <name evidence="1" type="ORF">HNR61_004599</name>
</gene>
<dbReference type="Proteomes" id="UP000572680">
    <property type="component" value="Unassembled WGS sequence"/>
</dbReference>
<evidence type="ECO:0000313" key="2">
    <source>
        <dbReference type="Proteomes" id="UP000572680"/>
    </source>
</evidence>
<sequence length="138" mass="14674">MAGAGGRLAANVCGDRVLMALREARPAGLSTAQLVAATGMTLYQVRKGLLYIRETAAMANLEPLTWTRGDGWRLASDPAEWVAYTAAVCHQMLVRTRRLITSTAAPAVAARPDDEDAQTMLDLLTGVKAGLSQLAKGY</sequence>
<evidence type="ECO:0000313" key="1">
    <source>
        <dbReference type="EMBL" id="MBA8952953.1"/>
    </source>
</evidence>
<proteinExistence type="predicted"/>
<dbReference type="AlphaFoldDB" id="A0A7W3LRG8"/>
<dbReference type="RefSeq" id="WP_182845159.1">
    <property type="nucleotide sequence ID" value="NZ_BAAALP010000034.1"/>
</dbReference>
<protein>
    <recommendedName>
        <fullName evidence="3">RacP protein</fullName>
    </recommendedName>
</protein>
<name>A0A7W3LRG8_ACTNM</name>
<dbReference type="EMBL" id="JACJIA010000005">
    <property type="protein sequence ID" value="MBA8952953.1"/>
    <property type="molecule type" value="Genomic_DNA"/>
</dbReference>